<keyword evidence="1" id="KW-0539">Nucleus</keyword>
<evidence type="ECO:0000313" key="4">
    <source>
        <dbReference type="EMBL" id="KAF5825579.1"/>
    </source>
</evidence>
<keyword evidence="1" id="KW-0408">Iron</keyword>
<keyword evidence="1" id="KW-0238">DNA-binding</keyword>
<comment type="similarity">
    <text evidence="1">Belongs to the DNA2/NAM7 helicase family.</text>
</comment>
<keyword evidence="1" id="KW-0378">Hydrolase</keyword>
<feature type="compositionally biased region" description="Low complexity" evidence="2">
    <location>
        <begin position="136"/>
        <end position="148"/>
    </location>
</feature>
<keyword evidence="1" id="KW-0347">Helicase</keyword>
<keyword evidence="1" id="KW-0547">Nucleotide-binding</keyword>
<organism evidence="4 5">
    <name type="scientific">Dunaliella salina</name>
    <name type="common">Green alga</name>
    <name type="synonym">Protococcus salinus</name>
    <dbReference type="NCBI Taxonomy" id="3046"/>
    <lineage>
        <taxon>Eukaryota</taxon>
        <taxon>Viridiplantae</taxon>
        <taxon>Chlorophyta</taxon>
        <taxon>core chlorophytes</taxon>
        <taxon>Chlorophyceae</taxon>
        <taxon>CS clade</taxon>
        <taxon>Chlamydomonadales</taxon>
        <taxon>Dunaliellaceae</taxon>
        <taxon>Dunaliella</taxon>
    </lineage>
</organism>
<dbReference type="PANTHER" id="PTHR10887:SF433">
    <property type="entry name" value="DNA REPLICATION ATP-DEPENDENT HELICASE_NUCLEASE DNA2"/>
    <property type="match status" value="1"/>
</dbReference>
<feature type="non-terminal residue" evidence="4">
    <location>
        <position position="1"/>
    </location>
</feature>
<keyword evidence="1" id="KW-0158">Chromosome</keyword>
<keyword evidence="1" id="KW-0227">DNA damage</keyword>
<dbReference type="InterPro" id="IPR041677">
    <property type="entry name" value="DNA2/NAM7_AAA_11"/>
</dbReference>
<comment type="caution">
    <text evidence="4">The sequence shown here is derived from an EMBL/GenBank/DDBJ whole genome shotgun (WGS) entry which is preliminary data.</text>
</comment>
<keyword evidence="1" id="KW-0479">Metal-binding</keyword>
<keyword evidence="1" id="KW-0511">Multifunctional enzyme</keyword>
<protein>
    <recommendedName>
        <fullName evidence="1">DNA replication ATP-dependent helicase/nuclease</fullName>
        <ecNumber evidence="1">3.1.-.-</ecNumber>
        <ecNumber evidence="1">3.6.4.12</ecNumber>
    </recommendedName>
</protein>
<dbReference type="InterPro" id="IPR027417">
    <property type="entry name" value="P-loop_NTPase"/>
</dbReference>
<keyword evidence="1" id="KW-0540">Nuclease</keyword>
<gene>
    <name evidence="4" type="ORF">DUNSADRAFT_8461</name>
</gene>
<keyword evidence="1" id="KW-0004">4Fe-4S</keyword>
<dbReference type="EMBL" id="MU072475">
    <property type="protein sequence ID" value="KAF5825579.1"/>
    <property type="molecule type" value="Genomic_DNA"/>
</dbReference>
<dbReference type="EC" id="3.1.-.-" evidence="1"/>
<dbReference type="PANTHER" id="PTHR10887">
    <property type="entry name" value="DNA2/NAM7 HELICASE FAMILY"/>
    <property type="match status" value="1"/>
</dbReference>
<feature type="compositionally biased region" description="Basic and acidic residues" evidence="2">
    <location>
        <begin position="69"/>
        <end position="82"/>
    </location>
</feature>
<proteinExistence type="inferred from homology"/>
<dbReference type="SUPFAM" id="SSF52540">
    <property type="entry name" value="P-loop containing nucleoside triphosphate hydrolases"/>
    <property type="match status" value="1"/>
</dbReference>
<feature type="region of interest" description="Disordered" evidence="2">
    <location>
        <begin position="28"/>
        <end position="160"/>
    </location>
</feature>
<evidence type="ECO:0000313" key="5">
    <source>
        <dbReference type="Proteomes" id="UP000815325"/>
    </source>
</evidence>
<dbReference type="Pfam" id="PF13086">
    <property type="entry name" value="AAA_11"/>
    <property type="match status" value="1"/>
</dbReference>
<name>A0ABQ7FSY4_DUNSA</name>
<feature type="domain" description="DNA2/NAM7 helicase helicase" evidence="3">
    <location>
        <begin position="175"/>
        <end position="248"/>
    </location>
</feature>
<keyword evidence="1" id="KW-0235">DNA replication</keyword>
<evidence type="ECO:0000259" key="3">
    <source>
        <dbReference type="Pfam" id="PF13086"/>
    </source>
</evidence>
<comment type="function">
    <text evidence="1">Key enzyme involved in DNA replication and DNA repair. Involved in Okazaki fragments processing by cleaving long flaps that escape FEN1: flaps that are longer than 27 nucleotides are coated by replication protein A complex (RPA), leading to recruit DNA2 which cleaves the flap until it is too short to bind RPA and becomes a substrate for FEN1. Also involved in 5'-end resection of DNA during double-strand break (DSB) repair by mediating the cleavage of 5'-ssDNA.</text>
</comment>
<dbReference type="Proteomes" id="UP000815325">
    <property type="component" value="Unassembled WGS sequence"/>
</dbReference>
<evidence type="ECO:0000256" key="1">
    <source>
        <dbReference type="RuleBase" id="RU367041"/>
    </source>
</evidence>
<sequence>VSLMSHDDFVASRLRALIVDLEAPASNEAPLALSEDGKQQAQKQEAQPHGPEQQPHERELLLALQHQPQQEKMKKQHEEQQPRLEGLMQQQEEQQGRRQEGNGSQEQPGAKVLHMQQEQERQQAQPRDGEWLQAWQPGEQGQQKGGKALKARSEAKAEAKAEDVEGTAGAAGAAMNEDQQAVVRSVLRMRDYALVLGMPGTGKTSTIVRAISALLCAGRTVLLTAYTHSAVDNIALKLATAGIEFVRIPGSTSRQ</sequence>
<dbReference type="EC" id="3.6.4.12" evidence="1"/>
<comment type="catalytic activity">
    <reaction evidence="1">
        <text>ATP + H2O = ADP + phosphate + H(+)</text>
        <dbReference type="Rhea" id="RHEA:13065"/>
        <dbReference type="ChEBI" id="CHEBI:15377"/>
        <dbReference type="ChEBI" id="CHEBI:15378"/>
        <dbReference type="ChEBI" id="CHEBI:30616"/>
        <dbReference type="ChEBI" id="CHEBI:43474"/>
        <dbReference type="ChEBI" id="CHEBI:456216"/>
        <dbReference type="EC" id="3.6.4.12"/>
    </reaction>
</comment>
<dbReference type="InterPro" id="IPR045055">
    <property type="entry name" value="DNA2/NAM7-like"/>
</dbReference>
<keyword evidence="1" id="KW-0067">ATP-binding</keyword>
<keyword evidence="5" id="KW-1185">Reference proteome</keyword>
<feature type="compositionally biased region" description="Basic and acidic residues" evidence="2">
    <location>
        <begin position="151"/>
        <end position="160"/>
    </location>
</feature>
<reference evidence="4" key="1">
    <citation type="submission" date="2017-08" db="EMBL/GenBank/DDBJ databases">
        <authorList>
            <person name="Polle J.E."/>
            <person name="Barry K."/>
            <person name="Cushman J."/>
            <person name="Schmutz J."/>
            <person name="Tran D."/>
            <person name="Hathwaick L.T."/>
            <person name="Yim W.C."/>
            <person name="Jenkins J."/>
            <person name="Mckie-Krisberg Z.M."/>
            <person name="Prochnik S."/>
            <person name="Lindquist E."/>
            <person name="Dockter R.B."/>
            <person name="Adam C."/>
            <person name="Molina H."/>
            <person name="Bunkerborg J."/>
            <person name="Jin E."/>
            <person name="Buchheim M."/>
            <person name="Magnuson J."/>
        </authorList>
    </citation>
    <scope>NUCLEOTIDE SEQUENCE</scope>
    <source>
        <strain evidence="4">CCAP 19/18</strain>
    </source>
</reference>
<accession>A0ABQ7FSY4</accession>
<dbReference type="Gene3D" id="3.40.50.300">
    <property type="entry name" value="P-loop containing nucleotide triphosphate hydrolases"/>
    <property type="match status" value="1"/>
</dbReference>
<comment type="subcellular location">
    <subcellularLocation>
        <location evidence="1">Nucleus</location>
    </subcellularLocation>
    <subcellularLocation>
        <location evidence="1">Chromosome</location>
    </subcellularLocation>
</comment>
<keyword evidence="1" id="KW-0411">Iron-sulfur</keyword>
<keyword evidence="1" id="KW-0234">DNA repair</keyword>
<evidence type="ECO:0000256" key="2">
    <source>
        <dbReference type="SAM" id="MobiDB-lite"/>
    </source>
</evidence>